<accession>A0A644Z618</accession>
<name>A0A644Z618_9ZZZZ</name>
<dbReference type="EMBL" id="VSSQ01007290">
    <property type="protein sequence ID" value="MPM35451.1"/>
    <property type="molecule type" value="Genomic_DNA"/>
</dbReference>
<protein>
    <submittedName>
        <fullName evidence="1">Uncharacterized protein</fullName>
    </submittedName>
</protein>
<comment type="caution">
    <text evidence="1">The sequence shown here is derived from an EMBL/GenBank/DDBJ whole genome shotgun (WGS) entry which is preliminary data.</text>
</comment>
<gene>
    <name evidence="1" type="ORF">SDC9_82043</name>
</gene>
<sequence>MMWRRSFLFFVPVFFAVFLAGPAAASSVEEDLFARYFSERIKAETVLPVLSATEDELRRGAVPTLTVCLERAENGGVVYDRLLLVLSDVLFTRSGDGIRVLSYRDSRLSGTILKKDFLARVRQKMPHYALSELELKDGKVMVFGAYRRKGTFSMNALIRLTGQYVIDGAGKAMIRFDDSTNDNPFISAADVGRAVAKAAPVLSFTEFFASPKVEEVRVGHDMVWFSAK</sequence>
<dbReference type="AlphaFoldDB" id="A0A644Z618"/>
<reference evidence="1" key="1">
    <citation type="submission" date="2019-08" db="EMBL/GenBank/DDBJ databases">
        <authorList>
            <person name="Kucharzyk K."/>
            <person name="Murdoch R.W."/>
            <person name="Higgins S."/>
            <person name="Loffler F."/>
        </authorList>
    </citation>
    <scope>NUCLEOTIDE SEQUENCE</scope>
</reference>
<evidence type="ECO:0000313" key="1">
    <source>
        <dbReference type="EMBL" id="MPM35451.1"/>
    </source>
</evidence>
<proteinExistence type="predicted"/>
<organism evidence="1">
    <name type="scientific">bioreactor metagenome</name>
    <dbReference type="NCBI Taxonomy" id="1076179"/>
    <lineage>
        <taxon>unclassified sequences</taxon>
        <taxon>metagenomes</taxon>
        <taxon>ecological metagenomes</taxon>
    </lineage>
</organism>